<dbReference type="PANTHER" id="PTHR33240">
    <property type="entry name" value="OS08G0508500 PROTEIN"/>
    <property type="match status" value="1"/>
</dbReference>
<sequence length="356" mass="39683">MAPVMVFDGCRGPYFTSPHNNPLMVELKVASTLVRQILIDSKSSVDIITWDYLKKLKHLGREIIPLVHPILGFAGQEVNPAGMIRLLLRFGDKGKARNPEVDFLVVDVPTAYNVILGGPTLHKGEGLAIDMAWLAKGRKNGKKERSRGRRSLTSAMATCSSVTLGGSEELEGAKSYDLARRFTRVDVVGSLQKIHGLSRYIHRGLPNCWLGNTLAPSRASFRRRPHCRFRGHPFLERRSSKLGEEYHKGKTQSTIGLILKYKKAGGNKKEYDNLGSQFRGFLPLDLDLRRSGSFPASASLDIKDESGFRWSSSRIFLFNGHNKPLLFVKIIPTNIPGFTWGLLNGMNQSKGPSRTR</sequence>
<evidence type="ECO:0000313" key="1">
    <source>
        <dbReference type="EMBL" id="KAJ8423800.1"/>
    </source>
</evidence>
<gene>
    <name evidence="1" type="ORF">Cgig2_017233</name>
</gene>
<reference evidence="1" key="1">
    <citation type="submission" date="2022-04" db="EMBL/GenBank/DDBJ databases">
        <title>Carnegiea gigantea Genome sequencing and assembly v2.</title>
        <authorList>
            <person name="Copetti D."/>
            <person name="Sanderson M.J."/>
            <person name="Burquez A."/>
            <person name="Wojciechowski M.F."/>
        </authorList>
    </citation>
    <scope>NUCLEOTIDE SEQUENCE</scope>
    <source>
        <strain evidence="1">SGP5-SGP5p</strain>
        <tissue evidence="1">Aerial part</tissue>
    </source>
</reference>
<name>A0A9Q1JM42_9CARY</name>
<dbReference type="AlphaFoldDB" id="A0A9Q1JM42"/>
<dbReference type="EMBL" id="JAKOGI010001862">
    <property type="protein sequence ID" value="KAJ8423800.1"/>
    <property type="molecule type" value="Genomic_DNA"/>
</dbReference>
<accession>A0A9Q1JM42</accession>
<dbReference type="PANTHER" id="PTHR33240:SF17">
    <property type="entry name" value="EUKARYOTIC PEPTIDE CHAIN RELEASE FACTOR GTP-BINDING SUBUNIT-LIKE"/>
    <property type="match status" value="1"/>
</dbReference>
<keyword evidence="2" id="KW-1185">Reference proteome</keyword>
<organism evidence="1 2">
    <name type="scientific">Carnegiea gigantea</name>
    <dbReference type="NCBI Taxonomy" id="171969"/>
    <lineage>
        <taxon>Eukaryota</taxon>
        <taxon>Viridiplantae</taxon>
        <taxon>Streptophyta</taxon>
        <taxon>Embryophyta</taxon>
        <taxon>Tracheophyta</taxon>
        <taxon>Spermatophyta</taxon>
        <taxon>Magnoliopsida</taxon>
        <taxon>eudicotyledons</taxon>
        <taxon>Gunneridae</taxon>
        <taxon>Pentapetalae</taxon>
        <taxon>Caryophyllales</taxon>
        <taxon>Cactineae</taxon>
        <taxon>Cactaceae</taxon>
        <taxon>Cactoideae</taxon>
        <taxon>Echinocereeae</taxon>
        <taxon>Carnegiea</taxon>
    </lineage>
</organism>
<protein>
    <submittedName>
        <fullName evidence="1">Uncharacterized protein</fullName>
    </submittedName>
</protein>
<proteinExistence type="predicted"/>
<evidence type="ECO:0000313" key="2">
    <source>
        <dbReference type="Proteomes" id="UP001153076"/>
    </source>
</evidence>
<dbReference type="CDD" id="cd00303">
    <property type="entry name" value="retropepsin_like"/>
    <property type="match status" value="1"/>
</dbReference>
<dbReference type="Proteomes" id="UP001153076">
    <property type="component" value="Unassembled WGS sequence"/>
</dbReference>
<comment type="caution">
    <text evidence="1">The sequence shown here is derived from an EMBL/GenBank/DDBJ whole genome shotgun (WGS) entry which is preliminary data.</text>
</comment>